<evidence type="ECO:0000313" key="1">
    <source>
        <dbReference type="EMBL" id="VDP38592.1"/>
    </source>
</evidence>
<gene>
    <name evidence="1" type="ORF">SMTD_LOCUS7291</name>
</gene>
<evidence type="ECO:0000313" key="2">
    <source>
        <dbReference type="Proteomes" id="UP000269396"/>
    </source>
</evidence>
<proteinExistence type="predicted"/>
<accession>A0A183NYV5</accession>
<sequence length="129" mass="14400">MVPFVSKYHYSTYSHRPRLHFIGKDLPVNVGPPTIKEINMTIKQIKSGKAAGPDNIPAEALKSDVAVTAKVLNVLFIKIWNDEQVPTDWKEGHLINISKKGNLSKFEDYRGITLFSIPEKSSTGCCEAE</sequence>
<organism evidence="1 2">
    <name type="scientific">Schistosoma mattheei</name>
    <dbReference type="NCBI Taxonomy" id="31246"/>
    <lineage>
        <taxon>Eukaryota</taxon>
        <taxon>Metazoa</taxon>
        <taxon>Spiralia</taxon>
        <taxon>Lophotrochozoa</taxon>
        <taxon>Platyhelminthes</taxon>
        <taxon>Trematoda</taxon>
        <taxon>Digenea</taxon>
        <taxon>Strigeidida</taxon>
        <taxon>Schistosomatoidea</taxon>
        <taxon>Schistosomatidae</taxon>
        <taxon>Schistosoma</taxon>
    </lineage>
</organism>
<keyword evidence="2" id="KW-1185">Reference proteome</keyword>
<dbReference type="AlphaFoldDB" id="A0A183NYV5"/>
<dbReference type="Proteomes" id="UP000269396">
    <property type="component" value="Unassembled WGS sequence"/>
</dbReference>
<reference evidence="1 2" key="1">
    <citation type="submission" date="2018-11" db="EMBL/GenBank/DDBJ databases">
        <authorList>
            <consortium name="Pathogen Informatics"/>
        </authorList>
    </citation>
    <scope>NUCLEOTIDE SEQUENCE [LARGE SCALE GENOMIC DNA]</scope>
    <source>
        <strain>Denwood</strain>
        <strain evidence="2">Zambia</strain>
    </source>
</reference>
<protein>
    <submittedName>
        <fullName evidence="1">Uncharacterized protein</fullName>
    </submittedName>
</protein>
<dbReference type="PANTHER" id="PTHR19446">
    <property type="entry name" value="REVERSE TRANSCRIPTASES"/>
    <property type="match status" value="1"/>
</dbReference>
<dbReference type="EMBL" id="UZAL01028116">
    <property type="protein sequence ID" value="VDP38592.1"/>
    <property type="molecule type" value="Genomic_DNA"/>
</dbReference>
<name>A0A183NYV5_9TREM</name>